<dbReference type="Proteomes" id="UP001152519">
    <property type="component" value="Unassembled WGS sequence"/>
</dbReference>
<gene>
    <name evidence="1" type="ORF">SCOCK_100125</name>
</gene>
<reference evidence="1" key="1">
    <citation type="submission" date="2021-05" db="EMBL/GenBank/DDBJ databases">
        <authorList>
            <person name="Arsene-Ploetze F."/>
        </authorList>
    </citation>
    <scope>NUCLEOTIDE SEQUENCE</scope>
    <source>
        <strain evidence="1">DSM 42138</strain>
    </source>
</reference>
<dbReference type="Pfam" id="PF13459">
    <property type="entry name" value="Fer4_15"/>
    <property type="match status" value="1"/>
</dbReference>
<protein>
    <submittedName>
        <fullName evidence="1">Ferredoxin-1</fullName>
    </submittedName>
</protein>
<proteinExistence type="predicted"/>
<dbReference type="SUPFAM" id="SSF54862">
    <property type="entry name" value="4Fe-4S ferredoxins"/>
    <property type="match status" value="1"/>
</dbReference>
<keyword evidence="2" id="KW-1185">Reference proteome</keyword>
<organism evidence="1 2">
    <name type="scientific">Actinacidiphila cocklensis</name>
    <dbReference type="NCBI Taxonomy" id="887465"/>
    <lineage>
        <taxon>Bacteria</taxon>
        <taxon>Bacillati</taxon>
        <taxon>Actinomycetota</taxon>
        <taxon>Actinomycetes</taxon>
        <taxon>Kitasatosporales</taxon>
        <taxon>Streptomycetaceae</taxon>
        <taxon>Actinacidiphila</taxon>
    </lineage>
</organism>
<evidence type="ECO:0000313" key="1">
    <source>
        <dbReference type="EMBL" id="CAG6391059.1"/>
    </source>
</evidence>
<dbReference type="RefSeq" id="WP_251484362.1">
    <property type="nucleotide sequence ID" value="NZ_CAJSLV010000002.1"/>
</dbReference>
<dbReference type="EMBL" id="CAJSLV010000002">
    <property type="protein sequence ID" value="CAG6391059.1"/>
    <property type="molecule type" value="Genomic_DNA"/>
</dbReference>
<evidence type="ECO:0000313" key="2">
    <source>
        <dbReference type="Proteomes" id="UP001152519"/>
    </source>
</evidence>
<dbReference type="AlphaFoldDB" id="A0A9W4GQ00"/>
<sequence length="75" mass="7674">MSGGSFSVDRELCRGSGLCQVMGPALFGRTESGYPAADSGELRDEGSVALADEVADCCPTGAIAVYRDDGDASPR</sequence>
<dbReference type="Gene3D" id="3.30.70.20">
    <property type="match status" value="1"/>
</dbReference>
<comment type="caution">
    <text evidence="1">The sequence shown here is derived from an EMBL/GenBank/DDBJ whole genome shotgun (WGS) entry which is preliminary data.</text>
</comment>
<accession>A0A9W4GQ00</accession>
<name>A0A9W4GQ00_9ACTN</name>